<dbReference type="InterPro" id="IPR049806">
    <property type="entry name" value="MasK-like_C"/>
</dbReference>
<feature type="compositionally biased region" description="Polar residues" evidence="1">
    <location>
        <begin position="159"/>
        <end position="171"/>
    </location>
</feature>
<dbReference type="NCBIfam" id="NF033768">
    <property type="entry name" value="myxo_SS_tail"/>
    <property type="match status" value="1"/>
</dbReference>
<dbReference type="OrthoDB" id="7057177at2"/>
<dbReference type="HOGENOM" id="CLU_074088_0_0_6"/>
<feature type="region of interest" description="Disordered" evidence="1">
    <location>
        <begin position="155"/>
        <end position="241"/>
    </location>
</feature>
<protein>
    <submittedName>
        <fullName evidence="3">Uncharacterized protein</fullName>
    </submittedName>
</protein>
<evidence type="ECO:0000313" key="4">
    <source>
        <dbReference type="Proteomes" id="UP000000238"/>
    </source>
</evidence>
<keyword evidence="2" id="KW-0472">Membrane</keyword>
<keyword evidence="2" id="KW-1133">Transmembrane helix</keyword>
<dbReference type="eggNOG" id="COG0810">
    <property type="taxonomic scope" value="Bacteria"/>
</dbReference>
<evidence type="ECO:0000256" key="1">
    <source>
        <dbReference type="SAM" id="MobiDB-lite"/>
    </source>
</evidence>
<evidence type="ECO:0000313" key="3">
    <source>
        <dbReference type="EMBL" id="ABC29423.1"/>
    </source>
</evidence>
<feature type="transmembrane region" description="Helical" evidence="2">
    <location>
        <begin position="22"/>
        <end position="43"/>
    </location>
</feature>
<dbReference type="Proteomes" id="UP000000238">
    <property type="component" value="Chromosome"/>
</dbReference>
<organism evidence="3 4">
    <name type="scientific">Hahella chejuensis (strain KCTC 2396)</name>
    <dbReference type="NCBI Taxonomy" id="349521"/>
    <lineage>
        <taxon>Bacteria</taxon>
        <taxon>Pseudomonadati</taxon>
        <taxon>Pseudomonadota</taxon>
        <taxon>Gammaproteobacteria</taxon>
        <taxon>Oceanospirillales</taxon>
        <taxon>Hahellaceae</taxon>
        <taxon>Hahella</taxon>
    </lineage>
</organism>
<dbReference type="STRING" id="349521.HCH_02634"/>
<feature type="region of interest" description="Disordered" evidence="1">
    <location>
        <begin position="67"/>
        <end position="140"/>
    </location>
</feature>
<accession>Q2SIV1</accession>
<dbReference type="EMBL" id="CP000155">
    <property type="protein sequence ID" value="ABC29423.1"/>
    <property type="molecule type" value="Genomic_DNA"/>
</dbReference>
<dbReference type="AlphaFoldDB" id="Q2SIV1"/>
<feature type="compositionally biased region" description="Basic and acidic residues" evidence="1">
    <location>
        <begin position="67"/>
        <end position="124"/>
    </location>
</feature>
<dbReference type="KEGG" id="hch:HCH_02634"/>
<name>Q2SIV1_HAHCH</name>
<evidence type="ECO:0000256" key="2">
    <source>
        <dbReference type="SAM" id="Phobius"/>
    </source>
</evidence>
<reference evidence="3 4" key="1">
    <citation type="journal article" date="2005" name="Nucleic Acids Res.">
        <title>Genomic blueprint of Hahella chejuensis, a marine microbe producing an algicidal agent.</title>
        <authorList>
            <person name="Jeong H."/>
            <person name="Yim J.H."/>
            <person name="Lee C."/>
            <person name="Choi S.-H."/>
            <person name="Park Y.K."/>
            <person name="Yoon S.H."/>
            <person name="Hur C.-G."/>
            <person name="Kang H.-Y."/>
            <person name="Kim D."/>
            <person name="Lee H.H."/>
            <person name="Park K.H."/>
            <person name="Park S.-H."/>
            <person name="Park H.-S."/>
            <person name="Lee H.K."/>
            <person name="Oh T.K."/>
            <person name="Kim J.F."/>
        </authorList>
    </citation>
    <scope>NUCLEOTIDE SEQUENCE [LARGE SCALE GENOMIC DNA]</scope>
    <source>
        <strain evidence="3 4">KCTC 2396</strain>
    </source>
</reference>
<feature type="compositionally biased region" description="Low complexity" evidence="1">
    <location>
        <begin position="226"/>
        <end position="235"/>
    </location>
</feature>
<keyword evidence="2" id="KW-0812">Transmembrane</keyword>
<keyword evidence="4" id="KW-1185">Reference proteome</keyword>
<dbReference type="RefSeq" id="WP_011396492.1">
    <property type="nucleotide sequence ID" value="NC_007645.1"/>
</dbReference>
<gene>
    <name evidence="3" type="ordered locus">HCH_02634</name>
</gene>
<proteinExistence type="predicted"/>
<sequence length="334" mass="36662">MVKTSVGFPLPWDVDVKERDRFHLILAFSILLLLIVGVVISLVQLPEKTRQELEELPPQLARVVIEKREMPKPEIKKPEPKPEPEKKEEKKEEPKPKPEPKPEPKPQPKPEPKPEKKVTPKAEQPKQQTVDQAREKAQSSGLLALSDQLSDMRALADTTDASDQPLYTATPISKKASDKLVNNVSTSGSGGVDANKLDKSTQQVALASRKVTEVQEKAQPGGGGSTNKSSGSGSSNQRSATRTLEEIRKVFDGAKGALASIHQRARRQDPTLKGTLVPELMVEANGSVSQCKIVESNLNNPDFEKKICARLRLLNFGAKSNASKQAIRYPIDLL</sequence>